<evidence type="ECO:0000256" key="8">
    <source>
        <dbReference type="ARBA" id="ARBA00022990"/>
    </source>
</evidence>
<keyword evidence="8" id="KW-0007">Acetylation</keyword>
<dbReference type="Proteomes" id="UP001187192">
    <property type="component" value="Unassembled WGS sequence"/>
</dbReference>
<reference evidence="20" key="1">
    <citation type="submission" date="2023-07" db="EMBL/GenBank/DDBJ databases">
        <title>draft genome sequence of fig (Ficus carica).</title>
        <authorList>
            <person name="Takahashi T."/>
            <person name="Nishimura K."/>
        </authorList>
    </citation>
    <scope>NUCLEOTIDE SEQUENCE</scope>
</reference>
<evidence type="ECO:0000256" key="14">
    <source>
        <dbReference type="ARBA" id="ARBA00058205"/>
    </source>
</evidence>
<evidence type="ECO:0000256" key="10">
    <source>
        <dbReference type="ARBA" id="ARBA00023128"/>
    </source>
</evidence>
<evidence type="ECO:0000256" key="9">
    <source>
        <dbReference type="ARBA" id="ARBA00023098"/>
    </source>
</evidence>
<dbReference type="FunFam" id="3.10.129.10:FF:000021">
    <property type="entry name" value="Acyl-coenzyme A thioesterase 13"/>
    <property type="match status" value="1"/>
</dbReference>
<gene>
    <name evidence="20" type="ORF">TIFTF001_006625</name>
</gene>
<dbReference type="InterPro" id="IPR006683">
    <property type="entry name" value="Thioestr_dom"/>
</dbReference>
<keyword evidence="21" id="KW-1185">Reference proteome</keyword>
<accession>A0AA88CW70</accession>
<sequence>MENSNLKESRRLLEGKSKGTIGAAVETSSSKGLQIVQSHKGFFLCHFVVPNDLLDQHGNWHAGAIATLIDNVGAAAVYSIAGHAQASVEFSVSFFSTAKSQEEVEIEAKVIEEQGKLIAYVVEIRRKSSGELIAIGKQWTTIKAPPSSSRL</sequence>
<evidence type="ECO:0000256" key="2">
    <source>
        <dbReference type="ARBA" id="ARBA00004173"/>
    </source>
</evidence>
<dbReference type="SUPFAM" id="SSF54637">
    <property type="entry name" value="Thioesterase/thiol ester dehydrase-isomerase"/>
    <property type="match status" value="1"/>
</dbReference>
<evidence type="ECO:0000256" key="17">
    <source>
        <dbReference type="ARBA" id="ARBA00081533"/>
    </source>
</evidence>
<evidence type="ECO:0000259" key="19">
    <source>
        <dbReference type="Pfam" id="PF03061"/>
    </source>
</evidence>
<evidence type="ECO:0000256" key="4">
    <source>
        <dbReference type="ARBA" id="ARBA00004514"/>
    </source>
</evidence>
<organism evidence="20 21">
    <name type="scientific">Ficus carica</name>
    <name type="common">Common fig</name>
    <dbReference type="NCBI Taxonomy" id="3494"/>
    <lineage>
        <taxon>Eukaryota</taxon>
        <taxon>Viridiplantae</taxon>
        <taxon>Streptophyta</taxon>
        <taxon>Embryophyta</taxon>
        <taxon>Tracheophyta</taxon>
        <taxon>Spermatophyta</taxon>
        <taxon>Magnoliopsida</taxon>
        <taxon>eudicotyledons</taxon>
        <taxon>Gunneridae</taxon>
        <taxon>Pentapetalae</taxon>
        <taxon>rosids</taxon>
        <taxon>fabids</taxon>
        <taxon>Rosales</taxon>
        <taxon>Moraceae</taxon>
        <taxon>Ficeae</taxon>
        <taxon>Ficus</taxon>
    </lineage>
</organism>
<evidence type="ECO:0000256" key="15">
    <source>
        <dbReference type="ARBA" id="ARBA00064709"/>
    </source>
</evidence>
<comment type="caution">
    <text evidence="20">The sequence shown here is derived from an EMBL/GenBank/DDBJ whole genome shotgun (WGS) entry which is preliminary data.</text>
</comment>
<keyword evidence="7" id="KW-0378">Hydrolase</keyword>
<protein>
    <recommendedName>
        <fullName evidence="16">Acyl-coenzyme A thioesterase 13</fullName>
    </recommendedName>
    <alternativeName>
        <fullName evidence="17">Hotdog-fold thioesterase superfamily member 2</fullName>
    </alternativeName>
    <alternativeName>
        <fullName evidence="18">Thioesterase superfamily member 2</fullName>
    </alternativeName>
</protein>
<keyword evidence="12" id="KW-0539">Nucleus</keyword>
<comment type="similarity">
    <text evidence="5">Belongs to the thioesterase PaaI family.</text>
</comment>
<evidence type="ECO:0000256" key="12">
    <source>
        <dbReference type="ARBA" id="ARBA00023242"/>
    </source>
</evidence>
<keyword evidence="9" id="KW-0443">Lipid metabolism</keyword>
<dbReference type="InterPro" id="IPR039298">
    <property type="entry name" value="ACOT13"/>
</dbReference>
<feature type="domain" description="Thioesterase" evidence="19">
    <location>
        <begin position="57"/>
        <end position="131"/>
    </location>
</feature>
<evidence type="ECO:0000256" key="11">
    <source>
        <dbReference type="ARBA" id="ARBA00023212"/>
    </source>
</evidence>
<dbReference type="GO" id="GO:0047617">
    <property type="term" value="F:fatty acyl-CoA hydrolase activity"/>
    <property type="evidence" value="ECO:0007669"/>
    <property type="project" value="InterPro"/>
</dbReference>
<comment type="function">
    <text evidence="14">Catalyzes the hydrolysis of acyl-CoAs into free fatty acids and coenzyme A (CoASH), regulating their respective intracellular levels. Has acyl-CoA thioesterase activity towards medium (C12) and long-chain (C18) fatty acyl-CoA substrates. Can also hydrolyze 3-hydroxyphenylacetyl-CoA and 3,4-dihydroxyphenylacetyl-CoA (in vitro). May play a role in controlling adaptive thermogenesis.</text>
</comment>
<keyword evidence="6" id="KW-0963">Cytoplasm</keyword>
<proteinExistence type="inferred from homology"/>
<keyword evidence="10" id="KW-0496">Mitochondrion</keyword>
<comment type="catalytic activity">
    <reaction evidence="13">
        <text>a fatty acyl-CoA + H2O = a fatty acid + CoA + H(+)</text>
        <dbReference type="Rhea" id="RHEA:16781"/>
        <dbReference type="ChEBI" id="CHEBI:15377"/>
        <dbReference type="ChEBI" id="CHEBI:15378"/>
        <dbReference type="ChEBI" id="CHEBI:28868"/>
        <dbReference type="ChEBI" id="CHEBI:57287"/>
        <dbReference type="ChEBI" id="CHEBI:77636"/>
    </reaction>
    <physiologicalReaction direction="left-to-right" evidence="13">
        <dbReference type="Rhea" id="RHEA:16782"/>
    </physiologicalReaction>
</comment>
<evidence type="ECO:0000256" key="7">
    <source>
        <dbReference type="ARBA" id="ARBA00022801"/>
    </source>
</evidence>
<comment type="subunit">
    <text evidence="15">Homotetramer. Interacts with PCTP.</text>
</comment>
<evidence type="ECO:0000256" key="18">
    <source>
        <dbReference type="ARBA" id="ARBA00083956"/>
    </source>
</evidence>
<dbReference type="Gene3D" id="3.10.129.10">
    <property type="entry name" value="Hotdog Thioesterase"/>
    <property type="match status" value="1"/>
</dbReference>
<evidence type="ECO:0000256" key="13">
    <source>
        <dbReference type="ARBA" id="ARBA00052976"/>
    </source>
</evidence>
<dbReference type="EMBL" id="BTGU01000006">
    <property type="protein sequence ID" value="GMN37193.1"/>
    <property type="molecule type" value="Genomic_DNA"/>
</dbReference>
<dbReference type="AlphaFoldDB" id="A0AA88CW70"/>
<dbReference type="PANTHER" id="PTHR21660:SF1">
    <property type="entry name" value="ACYL-COENZYME A THIOESTERASE 13"/>
    <property type="match status" value="1"/>
</dbReference>
<dbReference type="CDD" id="cd03443">
    <property type="entry name" value="PaaI_thioesterase"/>
    <property type="match status" value="1"/>
</dbReference>
<evidence type="ECO:0000313" key="21">
    <source>
        <dbReference type="Proteomes" id="UP001187192"/>
    </source>
</evidence>
<dbReference type="GO" id="GO:0005829">
    <property type="term" value="C:cytosol"/>
    <property type="evidence" value="ECO:0007669"/>
    <property type="project" value="UniProtKB-SubCell"/>
</dbReference>
<evidence type="ECO:0000256" key="16">
    <source>
        <dbReference type="ARBA" id="ARBA00067273"/>
    </source>
</evidence>
<dbReference type="GO" id="GO:0005634">
    <property type="term" value="C:nucleus"/>
    <property type="evidence" value="ECO:0007669"/>
    <property type="project" value="UniProtKB-SubCell"/>
</dbReference>
<dbReference type="InterPro" id="IPR029069">
    <property type="entry name" value="HotDog_dom_sf"/>
</dbReference>
<evidence type="ECO:0000256" key="6">
    <source>
        <dbReference type="ARBA" id="ARBA00022490"/>
    </source>
</evidence>
<dbReference type="Pfam" id="PF03061">
    <property type="entry name" value="4HBT"/>
    <property type="match status" value="1"/>
</dbReference>
<comment type="subcellular location">
    <subcellularLocation>
        <location evidence="3">Cytoplasm</location>
        <location evidence="3">Cytoskeleton</location>
        <location evidence="3">Spindle</location>
    </subcellularLocation>
    <subcellularLocation>
        <location evidence="4">Cytoplasm</location>
        <location evidence="4">Cytosol</location>
    </subcellularLocation>
    <subcellularLocation>
        <location evidence="2">Mitochondrion</location>
    </subcellularLocation>
    <subcellularLocation>
        <location evidence="1">Nucleus</location>
    </subcellularLocation>
</comment>
<name>A0AA88CW70_FICCA</name>
<keyword evidence="11" id="KW-0206">Cytoskeleton</keyword>
<evidence type="ECO:0000256" key="1">
    <source>
        <dbReference type="ARBA" id="ARBA00004123"/>
    </source>
</evidence>
<dbReference type="PANTHER" id="PTHR21660">
    <property type="entry name" value="THIOESTERASE SUPERFAMILY MEMBER-RELATED"/>
    <property type="match status" value="1"/>
</dbReference>
<evidence type="ECO:0000256" key="5">
    <source>
        <dbReference type="ARBA" id="ARBA00008324"/>
    </source>
</evidence>
<dbReference type="GO" id="GO:0005739">
    <property type="term" value="C:mitochondrion"/>
    <property type="evidence" value="ECO:0007669"/>
    <property type="project" value="UniProtKB-SubCell"/>
</dbReference>
<evidence type="ECO:0000313" key="20">
    <source>
        <dbReference type="EMBL" id="GMN37193.1"/>
    </source>
</evidence>
<evidence type="ECO:0000256" key="3">
    <source>
        <dbReference type="ARBA" id="ARBA00004186"/>
    </source>
</evidence>
<dbReference type="GO" id="GO:0006629">
    <property type="term" value="P:lipid metabolic process"/>
    <property type="evidence" value="ECO:0007669"/>
    <property type="project" value="UniProtKB-KW"/>
</dbReference>
<dbReference type="GO" id="GO:0005819">
    <property type="term" value="C:spindle"/>
    <property type="evidence" value="ECO:0007669"/>
    <property type="project" value="UniProtKB-SubCell"/>
</dbReference>